<feature type="domain" description="CAAX prenyl protease 2/Lysostaphin resistance protein A-like" evidence="2">
    <location>
        <begin position="682"/>
        <end position="781"/>
    </location>
</feature>
<dbReference type="AlphaFoldDB" id="A0A1G8VAW6"/>
<feature type="transmembrane region" description="Helical" evidence="1">
    <location>
        <begin position="121"/>
        <end position="145"/>
    </location>
</feature>
<evidence type="ECO:0000256" key="1">
    <source>
        <dbReference type="SAM" id="Phobius"/>
    </source>
</evidence>
<dbReference type="OrthoDB" id="275779at2157"/>
<reference evidence="3 4" key="1">
    <citation type="submission" date="2016-10" db="EMBL/GenBank/DDBJ databases">
        <authorList>
            <person name="de Groot N.N."/>
        </authorList>
    </citation>
    <scope>NUCLEOTIDE SEQUENCE [LARGE SCALE GENOMIC DNA]</scope>
    <source>
        <strain evidence="3 4">IBRC-M10015</strain>
    </source>
</reference>
<feature type="transmembrane region" description="Helical" evidence="1">
    <location>
        <begin position="410"/>
        <end position="434"/>
    </location>
</feature>
<feature type="transmembrane region" description="Helical" evidence="1">
    <location>
        <begin position="37"/>
        <end position="59"/>
    </location>
</feature>
<keyword evidence="1" id="KW-0812">Transmembrane</keyword>
<feature type="transmembrane region" description="Helical" evidence="1">
    <location>
        <begin position="151"/>
        <end position="182"/>
    </location>
</feature>
<feature type="transmembrane region" description="Helical" evidence="1">
    <location>
        <begin position="524"/>
        <end position="542"/>
    </location>
</feature>
<feature type="transmembrane region" description="Helical" evidence="1">
    <location>
        <begin position="339"/>
        <end position="358"/>
    </location>
</feature>
<evidence type="ECO:0000313" key="3">
    <source>
        <dbReference type="EMBL" id="SDJ62310.1"/>
    </source>
</evidence>
<keyword evidence="3" id="KW-0645">Protease</keyword>
<keyword evidence="3" id="KW-0378">Hydrolase</keyword>
<keyword evidence="1" id="KW-1133">Transmembrane helix</keyword>
<feature type="transmembrane region" description="Helical" evidence="1">
    <location>
        <begin position="715"/>
        <end position="735"/>
    </location>
</feature>
<dbReference type="RefSeq" id="WP_092701432.1">
    <property type="nucleotide sequence ID" value="NZ_FNFC01000006.1"/>
</dbReference>
<feature type="transmembrane region" description="Helical" evidence="1">
    <location>
        <begin position="370"/>
        <end position="389"/>
    </location>
</feature>
<feature type="transmembrane region" description="Helical" evidence="1">
    <location>
        <begin position="79"/>
        <end position="100"/>
    </location>
</feature>
<sequence>MTVDLSALWRDLRIGWTIAYGEALDLWRRNDSRRQRAIYGFLALLVLPAMLLLVKQGYALGATTADGADVPIVATARNLLLPGLVAFAVLGGLGAVQSLARDPVQPLLLTSAPTRAIVVGNLLYLLGTWLVPMCLVAVPLVAYAVGAAAPLFPVAAIVFGIPLLFVTLLIGLTLAYLVWVGIERLGLPEYARRIVTASVTLIVFVLAFTGGFLSGQASATVDQLPTGDPATPLGWYADLLFVGSPVADPLGWQTLFAAALVFAAIPAIFAVQVRIAPAFWYATPKTADEDDTEPSGGRPVFEQTPSATIGRQDGLLSRSATLRAGLGYVRGAVRRPDQYVYLLYYLFPVLAVLLPIGLETPALLGPTLGGSLVVLGVWLAGGVVCLNPLGTEGAMLSQLVLARTPARTFVHARLLVGVCLGLAVGLAGAVLYLATGPFITLGRTLAVVPLLVGVVVTSAAFALGIGSALPKFETTEVFDSVETVAPSIIAALIHGGVTLLATCLAVALGALLTTPETPLSGWEGIAAFGLFCVVMLVVTDGSRRYAVARLRNYGRMRVEPGGLFHVYASLVLAVGAVVVGQAVGSSVALLVGLDRPVALLLPLLFVAEYAGYVLVVAGFLYVTRRGRAYLDVCRPSRRDLLLGLGGVTVSVGVWAVASLLISGLGLPVADHPLFSAEEGDPWLLLALVPLVLFVNAPVEELLYRNVVQKYLGERFSPTTAVMLASALFALAHVPAYLGNNILATGVTLSLLFAVSCVWGTVYLRTENVLVVAGVHGCYNVLLVAGAYLATV</sequence>
<feature type="transmembrane region" description="Helical" evidence="1">
    <location>
        <begin position="768"/>
        <end position="789"/>
    </location>
</feature>
<keyword evidence="1" id="KW-0472">Membrane</keyword>
<dbReference type="GO" id="GO:0080120">
    <property type="term" value="P:CAAX-box protein maturation"/>
    <property type="evidence" value="ECO:0007669"/>
    <property type="project" value="UniProtKB-ARBA"/>
</dbReference>
<dbReference type="InterPro" id="IPR003675">
    <property type="entry name" value="Rce1/LyrA-like_dom"/>
</dbReference>
<dbReference type="Pfam" id="PF02517">
    <property type="entry name" value="Rce1-like"/>
    <property type="match status" value="1"/>
</dbReference>
<feature type="transmembrane region" description="Helical" evidence="1">
    <location>
        <begin position="640"/>
        <end position="662"/>
    </location>
</feature>
<evidence type="ECO:0000259" key="2">
    <source>
        <dbReference type="Pfam" id="PF02517"/>
    </source>
</evidence>
<name>A0A1G8VAW6_9EURY</name>
<organism evidence="3 4">
    <name type="scientific">Halovenus aranensis</name>
    <dbReference type="NCBI Taxonomy" id="890420"/>
    <lineage>
        <taxon>Archaea</taxon>
        <taxon>Methanobacteriati</taxon>
        <taxon>Methanobacteriota</taxon>
        <taxon>Stenosarchaea group</taxon>
        <taxon>Halobacteria</taxon>
        <taxon>Halobacteriales</taxon>
        <taxon>Haloarculaceae</taxon>
        <taxon>Halovenus</taxon>
    </lineage>
</organism>
<feature type="transmembrane region" description="Helical" evidence="1">
    <location>
        <begin position="489"/>
        <end position="512"/>
    </location>
</feature>
<feature type="transmembrane region" description="Helical" evidence="1">
    <location>
        <begin position="597"/>
        <end position="620"/>
    </location>
</feature>
<proteinExistence type="predicted"/>
<feature type="transmembrane region" description="Helical" evidence="1">
    <location>
        <begin position="682"/>
        <end position="703"/>
    </location>
</feature>
<dbReference type="Proteomes" id="UP000198856">
    <property type="component" value="Unassembled WGS sequence"/>
</dbReference>
<feature type="transmembrane region" description="Helical" evidence="1">
    <location>
        <begin position="446"/>
        <end position="469"/>
    </location>
</feature>
<dbReference type="EMBL" id="FNFC01000006">
    <property type="protein sequence ID" value="SDJ62310.1"/>
    <property type="molecule type" value="Genomic_DNA"/>
</dbReference>
<protein>
    <submittedName>
        <fullName evidence="3">Membrane protease YdiL, CAAX protease family</fullName>
    </submittedName>
</protein>
<dbReference type="GO" id="GO:0004175">
    <property type="term" value="F:endopeptidase activity"/>
    <property type="evidence" value="ECO:0007669"/>
    <property type="project" value="UniProtKB-ARBA"/>
</dbReference>
<keyword evidence="4" id="KW-1185">Reference proteome</keyword>
<dbReference type="GO" id="GO:0006508">
    <property type="term" value="P:proteolysis"/>
    <property type="evidence" value="ECO:0007669"/>
    <property type="project" value="UniProtKB-KW"/>
</dbReference>
<feature type="transmembrane region" description="Helical" evidence="1">
    <location>
        <begin position="194"/>
        <end position="213"/>
    </location>
</feature>
<dbReference type="STRING" id="890420.SAMN05216226_10660"/>
<evidence type="ECO:0000313" key="4">
    <source>
        <dbReference type="Proteomes" id="UP000198856"/>
    </source>
</evidence>
<gene>
    <name evidence="3" type="ORF">SAMN05216226_10660</name>
</gene>
<feature type="transmembrane region" description="Helical" evidence="1">
    <location>
        <begin position="250"/>
        <end position="271"/>
    </location>
</feature>
<accession>A0A1G8VAW6</accession>
<feature type="transmembrane region" description="Helical" evidence="1">
    <location>
        <begin position="563"/>
        <end position="591"/>
    </location>
</feature>
<feature type="transmembrane region" description="Helical" evidence="1">
    <location>
        <begin position="741"/>
        <end position="761"/>
    </location>
</feature>